<protein>
    <submittedName>
        <fullName evidence="2">Uncharacterized protein</fullName>
    </submittedName>
</protein>
<keyword evidence="3" id="KW-1185">Reference proteome</keyword>
<dbReference type="AlphaFoldDB" id="B3QXS2"/>
<evidence type="ECO:0000313" key="3">
    <source>
        <dbReference type="Proteomes" id="UP000001208"/>
    </source>
</evidence>
<name>B3QXS2_CHLT3</name>
<dbReference type="KEGG" id="cts:Ctha_2538"/>
<dbReference type="eggNOG" id="ENOG5032SM2">
    <property type="taxonomic scope" value="Bacteria"/>
</dbReference>
<dbReference type="Proteomes" id="UP000001208">
    <property type="component" value="Chromosome"/>
</dbReference>
<reference evidence="2 3" key="1">
    <citation type="submission" date="2008-06" db="EMBL/GenBank/DDBJ databases">
        <title>Complete sequence of Chloroherpeton thalassium ATCC 35110.</title>
        <authorList>
            <consortium name="US DOE Joint Genome Institute"/>
            <person name="Lucas S."/>
            <person name="Copeland A."/>
            <person name="Lapidus A."/>
            <person name="Glavina del Rio T."/>
            <person name="Dalin E."/>
            <person name="Tice H."/>
            <person name="Bruce D."/>
            <person name="Goodwin L."/>
            <person name="Pitluck S."/>
            <person name="Schmutz J."/>
            <person name="Larimer F."/>
            <person name="Land M."/>
            <person name="Hauser L."/>
            <person name="Kyrpides N."/>
            <person name="Mikhailova N."/>
            <person name="Liu Z."/>
            <person name="Li T."/>
            <person name="Zhao F."/>
            <person name="Overmann J."/>
            <person name="Bryant D.A."/>
            <person name="Richardson P."/>
        </authorList>
    </citation>
    <scope>NUCLEOTIDE SEQUENCE [LARGE SCALE GENOMIC DNA]</scope>
    <source>
        <strain evidence="3">ATCC 35110 / GB-78</strain>
    </source>
</reference>
<dbReference type="STRING" id="517418.Ctha_2538"/>
<dbReference type="OrthoDB" id="9812921at2"/>
<sequence>MGNRLLILIAVVFIFVLNCNTAQSQYVYTASSRFVRLQEALTPQSGHLTFYNHLDLSTSSEGYVGVQDFIAQWIVRNSMVMDYSVTDNFLLAVNANVYQDIHLLSEEASTPLDHLILSAKLGSYSFANDFFYIGFLTSVFIPVSDYNNIYGVPYTGGGTEVGFNILLSYYADNLFPRESLCFTINLGYYNYFDKDNSISHKETNPYYVSQNSSSINYGLGVKYPTETLDLFLEVWGNTFMQQPPAIAYSREDMAYATLGFKVKPISFASFTLAGDFLISGDKDETLYDDGIYSVYHIFQLPTASPKNTPDWRFVFGIQLNILPLNQLTASVDPRAVELTSENQNADIIKKLEDVRTDKTITVKKIDELTQKRKDIEKNLQLLRQILKDSSSEK</sequence>
<feature type="coiled-coil region" evidence="1">
    <location>
        <begin position="365"/>
        <end position="392"/>
    </location>
</feature>
<keyword evidence="1" id="KW-0175">Coiled coil</keyword>
<dbReference type="RefSeq" id="WP_012501069.1">
    <property type="nucleotide sequence ID" value="NC_011026.1"/>
</dbReference>
<organism evidence="2 3">
    <name type="scientific">Chloroherpeton thalassium (strain ATCC 35110 / GB-78)</name>
    <dbReference type="NCBI Taxonomy" id="517418"/>
    <lineage>
        <taxon>Bacteria</taxon>
        <taxon>Pseudomonadati</taxon>
        <taxon>Chlorobiota</taxon>
        <taxon>Chlorobiia</taxon>
        <taxon>Chlorobiales</taxon>
        <taxon>Chloroherpetonaceae</taxon>
        <taxon>Chloroherpeton</taxon>
    </lineage>
</organism>
<accession>B3QXS2</accession>
<proteinExistence type="predicted"/>
<evidence type="ECO:0000256" key="1">
    <source>
        <dbReference type="SAM" id="Coils"/>
    </source>
</evidence>
<dbReference type="HOGENOM" id="CLU_701497_0_0_10"/>
<evidence type="ECO:0000313" key="2">
    <source>
        <dbReference type="EMBL" id="ACF14987.1"/>
    </source>
</evidence>
<gene>
    <name evidence="2" type="ordered locus">Ctha_2538</name>
</gene>
<dbReference type="EMBL" id="CP001100">
    <property type="protein sequence ID" value="ACF14987.1"/>
    <property type="molecule type" value="Genomic_DNA"/>
</dbReference>